<comment type="similarity">
    <text evidence="1">Belongs to the NAD(P)-dependent epimerase/dehydratase family.</text>
</comment>
<evidence type="ECO:0000313" key="3">
    <source>
        <dbReference type="EMBL" id="ELY54557.1"/>
    </source>
</evidence>
<dbReference type="SUPFAM" id="SSF51735">
    <property type="entry name" value="NAD(P)-binding Rossmann-fold domains"/>
    <property type="match status" value="1"/>
</dbReference>
<dbReference type="eggNOG" id="arCOG01369">
    <property type="taxonomic scope" value="Archaea"/>
</dbReference>
<dbReference type="PATRIC" id="fig|1227497.3.peg.3707"/>
<comment type="caution">
    <text evidence="3">The sequence shown here is derived from an EMBL/GenBank/DDBJ whole genome shotgun (WGS) entry which is preliminary data.</text>
</comment>
<reference evidence="3 4" key="1">
    <citation type="journal article" date="2014" name="PLoS Genet.">
        <title>Phylogenetically driven sequencing of extremely halophilic archaea reveals strategies for static and dynamic osmo-response.</title>
        <authorList>
            <person name="Becker E.A."/>
            <person name="Seitzer P.M."/>
            <person name="Tritt A."/>
            <person name="Larsen D."/>
            <person name="Krusor M."/>
            <person name="Yao A.I."/>
            <person name="Wu D."/>
            <person name="Madern D."/>
            <person name="Eisen J.A."/>
            <person name="Darling A.E."/>
            <person name="Facciotti M.T."/>
        </authorList>
    </citation>
    <scope>NUCLEOTIDE SEQUENCE [LARGE SCALE GENOMIC DNA]</scope>
    <source>
        <strain evidence="3 4">DSM 10524</strain>
    </source>
</reference>
<dbReference type="CDD" id="cd05256">
    <property type="entry name" value="UDP_AE_SDR_e"/>
    <property type="match status" value="1"/>
</dbReference>
<dbReference type="InterPro" id="IPR001509">
    <property type="entry name" value="Epimerase_deHydtase"/>
</dbReference>
<dbReference type="STRING" id="1227497.C491_18184"/>
<dbReference type="RefSeq" id="WP_005558817.1">
    <property type="nucleotide sequence ID" value="NZ_AOIB01000036.1"/>
</dbReference>
<dbReference type="Proteomes" id="UP000011688">
    <property type="component" value="Unassembled WGS sequence"/>
</dbReference>
<accession>L9WYS3</accession>
<dbReference type="Pfam" id="PF01370">
    <property type="entry name" value="Epimerase"/>
    <property type="match status" value="1"/>
</dbReference>
<dbReference type="PRINTS" id="PR01713">
    <property type="entry name" value="NUCEPIMERASE"/>
</dbReference>
<proteinExistence type="inferred from homology"/>
<dbReference type="PANTHER" id="PTHR43000">
    <property type="entry name" value="DTDP-D-GLUCOSE 4,6-DEHYDRATASE-RELATED"/>
    <property type="match status" value="1"/>
</dbReference>
<feature type="domain" description="NAD-dependent epimerase/dehydratase" evidence="2">
    <location>
        <begin position="14"/>
        <end position="243"/>
    </location>
</feature>
<dbReference type="EMBL" id="AOIB01000036">
    <property type="protein sequence ID" value="ELY54557.1"/>
    <property type="molecule type" value="Genomic_DNA"/>
</dbReference>
<dbReference type="Gene3D" id="3.90.25.10">
    <property type="entry name" value="UDP-galactose 4-epimerase, domain 1"/>
    <property type="match status" value="1"/>
</dbReference>
<dbReference type="OrthoDB" id="4907at2157"/>
<keyword evidence="4" id="KW-1185">Reference proteome</keyword>
<dbReference type="AlphaFoldDB" id="L9WYS3"/>
<name>L9WYS3_9EURY</name>
<gene>
    <name evidence="3" type="ORF">C491_18184</name>
</gene>
<dbReference type="Gene3D" id="3.40.50.720">
    <property type="entry name" value="NAD(P)-binding Rossmann-like Domain"/>
    <property type="match status" value="1"/>
</dbReference>
<protein>
    <submittedName>
        <fullName evidence="3">NAD-dependent epimerase/dehydratase</fullName>
    </submittedName>
</protein>
<sequence length="310" mass="33246">MSGQRPEPPTGETILVTGGAGFIGSHLVDALADENDVRVLDSLSSGRRDRVPEGVTLVEGDLRDEDAVARATDGIDLVFHEAALVSVERSVDDPVESHAVNVDGTLTLLERARAEDARVVLASSAAIYGHPEYTPIDEDHPAEPSSPYGLEKATVDEYARLYHELYGLPTVSLRYFNVYGPRQVGGDYSAVISIFLEQARADEPITIDGDGAQTRDFVHISDVVQANLLAATTDAVGESFNVGTGSSVTIRELAETIREVVGSDSEIVHGEPRPGDIEHSQAAISKIRTELGYEPTVGLEEGLSRLVEND</sequence>
<evidence type="ECO:0000313" key="4">
    <source>
        <dbReference type="Proteomes" id="UP000011688"/>
    </source>
</evidence>
<evidence type="ECO:0000256" key="1">
    <source>
        <dbReference type="ARBA" id="ARBA00007637"/>
    </source>
</evidence>
<organism evidence="3 4">
    <name type="scientific">Natronococcus amylolyticus DSM 10524</name>
    <dbReference type="NCBI Taxonomy" id="1227497"/>
    <lineage>
        <taxon>Archaea</taxon>
        <taxon>Methanobacteriati</taxon>
        <taxon>Methanobacteriota</taxon>
        <taxon>Stenosarchaea group</taxon>
        <taxon>Halobacteria</taxon>
        <taxon>Halobacteriales</taxon>
        <taxon>Natrialbaceae</taxon>
        <taxon>Natronococcus</taxon>
    </lineage>
</organism>
<dbReference type="InterPro" id="IPR036291">
    <property type="entry name" value="NAD(P)-bd_dom_sf"/>
</dbReference>
<evidence type="ECO:0000259" key="2">
    <source>
        <dbReference type="Pfam" id="PF01370"/>
    </source>
</evidence>